<reference evidence="1 2" key="1">
    <citation type="journal article" date="2022" name="New Phytol.">
        <title>Ecological generalism drives hyperdiversity of secondary metabolite gene clusters in xylarialean endophytes.</title>
        <authorList>
            <person name="Franco M.E.E."/>
            <person name="Wisecaver J.H."/>
            <person name="Arnold A.E."/>
            <person name="Ju Y.M."/>
            <person name="Slot J.C."/>
            <person name="Ahrendt S."/>
            <person name="Moore L.P."/>
            <person name="Eastman K.E."/>
            <person name="Scott K."/>
            <person name="Konkel Z."/>
            <person name="Mondo S.J."/>
            <person name="Kuo A."/>
            <person name="Hayes R.D."/>
            <person name="Haridas S."/>
            <person name="Andreopoulos B."/>
            <person name="Riley R."/>
            <person name="LaButti K."/>
            <person name="Pangilinan J."/>
            <person name="Lipzen A."/>
            <person name="Amirebrahimi M."/>
            <person name="Yan J."/>
            <person name="Adam C."/>
            <person name="Keymanesh K."/>
            <person name="Ng V."/>
            <person name="Louie K."/>
            <person name="Northen T."/>
            <person name="Drula E."/>
            <person name="Henrissat B."/>
            <person name="Hsieh H.M."/>
            <person name="Youens-Clark K."/>
            <person name="Lutzoni F."/>
            <person name="Miadlikowska J."/>
            <person name="Eastwood D.C."/>
            <person name="Hamelin R.C."/>
            <person name="Grigoriev I.V."/>
            <person name="U'Ren J.M."/>
        </authorList>
    </citation>
    <scope>NUCLEOTIDE SEQUENCE [LARGE SCALE GENOMIC DNA]</scope>
    <source>
        <strain evidence="1 2">CBS 119005</strain>
    </source>
</reference>
<comment type="caution">
    <text evidence="1">The sequence shown here is derived from an EMBL/GenBank/DDBJ whole genome shotgun (WGS) entry which is preliminary data.</text>
</comment>
<keyword evidence="2" id="KW-1185">Reference proteome</keyword>
<organism evidence="1 2">
    <name type="scientific">Hypoxylon rubiginosum</name>
    <dbReference type="NCBI Taxonomy" id="110542"/>
    <lineage>
        <taxon>Eukaryota</taxon>
        <taxon>Fungi</taxon>
        <taxon>Dikarya</taxon>
        <taxon>Ascomycota</taxon>
        <taxon>Pezizomycotina</taxon>
        <taxon>Sordariomycetes</taxon>
        <taxon>Xylariomycetidae</taxon>
        <taxon>Xylariales</taxon>
        <taxon>Hypoxylaceae</taxon>
        <taxon>Hypoxylon</taxon>
    </lineage>
</organism>
<protein>
    <submittedName>
        <fullName evidence="1">Uncharacterized protein</fullName>
    </submittedName>
</protein>
<dbReference type="Proteomes" id="UP001497700">
    <property type="component" value="Unassembled WGS sequence"/>
</dbReference>
<proteinExistence type="predicted"/>
<sequence>MAALKEEYANVLEEKAAIAFSDGKASFDYQREKFSSVLANFCLPDDVVFMTELLDAYETTFKSSLRSPGAVGRGIIIHCHQVHPFHTKYLGNYTTSQTRWSTCTS</sequence>
<gene>
    <name evidence="1" type="ORF">F4820DRAFT_418445</name>
</gene>
<dbReference type="EMBL" id="MU393464">
    <property type="protein sequence ID" value="KAI4866038.1"/>
    <property type="molecule type" value="Genomic_DNA"/>
</dbReference>
<accession>A0ACB9Z477</accession>
<evidence type="ECO:0000313" key="1">
    <source>
        <dbReference type="EMBL" id="KAI4866038.1"/>
    </source>
</evidence>
<name>A0ACB9Z477_9PEZI</name>
<evidence type="ECO:0000313" key="2">
    <source>
        <dbReference type="Proteomes" id="UP001497700"/>
    </source>
</evidence>